<feature type="transmembrane region" description="Helical" evidence="1">
    <location>
        <begin position="45"/>
        <end position="63"/>
    </location>
</feature>
<sequence>MLAPSVSVQNSILVILIIPVIPVTRNNRHISASTSNSYSLFMRRIFCALSAAIWPTVAAHPGQNLF</sequence>
<reference evidence="2 3" key="1">
    <citation type="submission" date="2018-08" db="EMBL/GenBank/DDBJ databases">
        <title>A genome reference for cultivated species of the human gut microbiota.</title>
        <authorList>
            <person name="Zou Y."/>
            <person name="Xue W."/>
            <person name="Luo G."/>
        </authorList>
    </citation>
    <scope>NUCLEOTIDE SEQUENCE [LARGE SCALE GENOMIC DNA]</scope>
    <source>
        <strain evidence="2 3">TF05-12AC</strain>
    </source>
</reference>
<evidence type="ECO:0000313" key="3">
    <source>
        <dbReference type="Proteomes" id="UP000260828"/>
    </source>
</evidence>
<gene>
    <name evidence="2" type="ORF">DXC40_15665</name>
</gene>
<comment type="caution">
    <text evidence="2">The sequence shown here is derived from an EMBL/GenBank/DDBJ whole genome shotgun (WGS) entry which is preliminary data.</text>
</comment>
<proteinExistence type="predicted"/>
<name>A0A3E3IFX5_9FIRM</name>
<keyword evidence="1" id="KW-0472">Membrane</keyword>
<dbReference type="Proteomes" id="UP000260828">
    <property type="component" value="Unassembled WGS sequence"/>
</dbReference>
<evidence type="ECO:0000313" key="2">
    <source>
        <dbReference type="EMBL" id="RGE65985.1"/>
    </source>
</evidence>
<feature type="transmembrane region" description="Helical" evidence="1">
    <location>
        <begin position="6"/>
        <end position="24"/>
    </location>
</feature>
<dbReference type="EMBL" id="QVME01000010">
    <property type="protein sequence ID" value="RGE65985.1"/>
    <property type="molecule type" value="Genomic_DNA"/>
</dbReference>
<dbReference type="AlphaFoldDB" id="A0A3E3IFX5"/>
<keyword evidence="1" id="KW-0812">Transmembrane</keyword>
<evidence type="ECO:0000256" key="1">
    <source>
        <dbReference type="SAM" id="Phobius"/>
    </source>
</evidence>
<protein>
    <submittedName>
        <fullName evidence="2">Uncharacterized protein</fullName>
    </submittedName>
</protein>
<keyword evidence="1" id="KW-1133">Transmembrane helix</keyword>
<accession>A0A3E3IFX5</accession>
<organism evidence="2 3">
    <name type="scientific">Anaerotruncus colihominis</name>
    <dbReference type="NCBI Taxonomy" id="169435"/>
    <lineage>
        <taxon>Bacteria</taxon>
        <taxon>Bacillati</taxon>
        <taxon>Bacillota</taxon>
        <taxon>Clostridia</taxon>
        <taxon>Eubacteriales</taxon>
        <taxon>Oscillospiraceae</taxon>
        <taxon>Anaerotruncus</taxon>
    </lineage>
</organism>